<evidence type="ECO:0000313" key="2">
    <source>
        <dbReference type="Proteomes" id="UP001341840"/>
    </source>
</evidence>
<dbReference type="Proteomes" id="UP001341840">
    <property type="component" value="Unassembled WGS sequence"/>
</dbReference>
<name>A0ABU6VCB8_9FABA</name>
<accession>A0ABU6VCB8</accession>
<gene>
    <name evidence="1" type="ORF">PIB30_037281</name>
</gene>
<sequence>MINAIGPFFGSEGEWAVLMALDRCKGGRLWTWARRAQYPKQLPPSSEGQRIRPFRVLLVRDQGSSLWVTTFRGQMAEVQGDDPNRPIREVE</sequence>
<reference evidence="1 2" key="1">
    <citation type="journal article" date="2023" name="Plants (Basel)">
        <title>Bridging the Gap: Combining Genomics and Transcriptomics Approaches to Understand Stylosanthes scabra, an Orphan Legume from the Brazilian Caatinga.</title>
        <authorList>
            <person name="Ferreira-Neto J.R.C."/>
            <person name="da Silva M.D."/>
            <person name="Binneck E."/>
            <person name="de Melo N.F."/>
            <person name="da Silva R.H."/>
            <person name="de Melo A.L.T.M."/>
            <person name="Pandolfi V."/>
            <person name="Bustamante F.O."/>
            <person name="Brasileiro-Vidal A.C."/>
            <person name="Benko-Iseppon A.M."/>
        </authorList>
    </citation>
    <scope>NUCLEOTIDE SEQUENCE [LARGE SCALE GENOMIC DNA]</scope>
    <source>
        <tissue evidence="1">Leaves</tissue>
    </source>
</reference>
<evidence type="ECO:0000313" key="1">
    <source>
        <dbReference type="EMBL" id="MED6171082.1"/>
    </source>
</evidence>
<proteinExistence type="predicted"/>
<protein>
    <submittedName>
        <fullName evidence="1">Uncharacterized protein</fullName>
    </submittedName>
</protein>
<comment type="caution">
    <text evidence="1">The sequence shown here is derived from an EMBL/GenBank/DDBJ whole genome shotgun (WGS) entry which is preliminary data.</text>
</comment>
<organism evidence="1 2">
    <name type="scientific">Stylosanthes scabra</name>
    <dbReference type="NCBI Taxonomy" id="79078"/>
    <lineage>
        <taxon>Eukaryota</taxon>
        <taxon>Viridiplantae</taxon>
        <taxon>Streptophyta</taxon>
        <taxon>Embryophyta</taxon>
        <taxon>Tracheophyta</taxon>
        <taxon>Spermatophyta</taxon>
        <taxon>Magnoliopsida</taxon>
        <taxon>eudicotyledons</taxon>
        <taxon>Gunneridae</taxon>
        <taxon>Pentapetalae</taxon>
        <taxon>rosids</taxon>
        <taxon>fabids</taxon>
        <taxon>Fabales</taxon>
        <taxon>Fabaceae</taxon>
        <taxon>Papilionoideae</taxon>
        <taxon>50 kb inversion clade</taxon>
        <taxon>dalbergioids sensu lato</taxon>
        <taxon>Dalbergieae</taxon>
        <taxon>Pterocarpus clade</taxon>
        <taxon>Stylosanthes</taxon>
    </lineage>
</organism>
<keyword evidence="2" id="KW-1185">Reference proteome</keyword>
<dbReference type="EMBL" id="JASCZI010151221">
    <property type="protein sequence ID" value="MED6171082.1"/>
    <property type="molecule type" value="Genomic_DNA"/>
</dbReference>